<dbReference type="Proteomes" id="UP000243799">
    <property type="component" value="Unassembled WGS sequence"/>
</dbReference>
<protein>
    <submittedName>
        <fullName evidence="1">Uncharacterized protein</fullName>
    </submittedName>
</protein>
<keyword evidence="2" id="KW-1185">Reference proteome</keyword>
<sequence length="147" mass="16054">MTTFTKVPRDLYRHVESQAGEILPVLTGRMRSARPTEQFDLNWPYLLSGHASKAAVVAGLYCGMVDPPEHAWKTAVQTYCPRAWKLLQDTNATFENLQTGRIDAVLRSDVAALANTELGGYGVFVVMDVPAMVADIVGTLGQIPTFG</sequence>
<gene>
    <name evidence="1" type="ORF">SAMN05216266_1174</name>
</gene>
<dbReference type="EMBL" id="FOKG01000017">
    <property type="protein sequence ID" value="SFB53256.1"/>
    <property type="molecule type" value="Genomic_DNA"/>
</dbReference>
<dbReference type="AlphaFoldDB" id="A0A1I1BU90"/>
<evidence type="ECO:0000313" key="1">
    <source>
        <dbReference type="EMBL" id="SFB53256.1"/>
    </source>
</evidence>
<dbReference type="OrthoDB" id="5189146at2"/>
<organism evidence="1 2">
    <name type="scientific">Amycolatopsis marina</name>
    <dbReference type="NCBI Taxonomy" id="490629"/>
    <lineage>
        <taxon>Bacteria</taxon>
        <taxon>Bacillati</taxon>
        <taxon>Actinomycetota</taxon>
        <taxon>Actinomycetes</taxon>
        <taxon>Pseudonocardiales</taxon>
        <taxon>Pseudonocardiaceae</taxon>
        <taxon>Amycolatopsis</taxon>
    </lineage>
</organism>
<accession>A0A1I1BU90</accession>
<evidence type="ECO:0000313" key="2">
    <source>
        <dbReference type="Proteomes" id="UP000243799"/>
    </source>
</evidence>
<dbReference type="STRING" id="490629.SAMN05216266_1174"/>
<reference evidence="2" key="1">
    <citation type="submission" date="2016-10" db="EMBL/GenBank/DDBJ databases">
        <authorList>
            <person name="Varghese N."/>
            <person name="Submissions S."/>
        </authorList>
    </citation>
    <scope>NUCLEOTIDE SEQUENCE [LARGE SCALE GENOMIC DNA]</scope>
    <source>
        <strain evidence="2">CGMCC 4.3568</strain>
    </source>
</reference>
<dbReference type="RefSeq" id="WP_143101900.1">
    <property type="nucleotide sequence ID" value="NZ_FOKG01000017.1"/>
</dbReference>
<name>A0A1I1BU90_9PSEU</name>
<proteinExistence type="predicted"/>